<protein>
    <submittedName>
        <fullName evidence="6">3',5'-cyclic-AMP phosphodiesterase</fullName>
    </submittedName>
</protein>
<reference evidence="6 7" key="1">
    <citation type="journal article" date="2019" name="Int. J. Syst. Evol. Microbiol.">
        <title>The Global Catalogue of Microorganisms (GCM) 10K type strain sequencing project: providing services to taxonomists for standard genome sequencing and annotation.</title>
        <authorList>
            <consortium name="The Broad Institute Genomics Platform"/>
            <consortium name="The Broad Institute Genome Sequencing Center for Infectious Disease"/>
            <person name="Wu L."/>
            <person name="Ma J."/>
        </authorList>
    </citation>
    <scope>NUCLEOTIDE SEQUENCE [LARGE SCALE GENOMIC DNA]</scope>
    <source>
        <strain evidence="6 7">JCM 12393</strain>
    </source>
</reference>
<dbReference type="InterPro" id="IPR004843">
    <property type="entry name" value="Calcineurin-like_PHP"/>
</dbReference>
<comment type="similarity">
    <text evidence="4">Belongs to the cyclic nucleotide phosphodiesterase class-III family.</text>
</comment>
<dbReference type="Pfam" id="PF00149">
    <property type="entry name" value="Metallophos"/>
    <property type="match status" value="1"/>
</dbReference>
<dbReference type="PANTHER" id="PTHR42988">
    <property type="entry name" value="PHOSPHOHYDROLASE"/>
    <property type="match status" value="1"/>
</dbReference>
<keyword evidence="3" id="KW-0408">Iron</keyword>
<proteinExistence type="inferred from homology"/>
<evidence type="ECO:0000313" key="7">
    <source>
        <dbReference type="Proteomes" id="UP001499863"/>
    </source>
</evidence>
<gene>
    <name evidence="6" type="primary">cpdA</name>
    <name evidence="6" type="ORF">GCM10009639_25720</name>
</gene>
<comment type="caution">
    <text evidence="6">The sequence shown here is derived from an EMBL/GenBank/DDBJ whole genome shotgun (WGS) entry which is preliminary data.</text>
</comment>
<dbReference type="EMBL" id="BAAAKJ010000132">
    <property type="protein sequence ID" value="GAA1393108.1"/>
    <property type="molecule type" value="Genomic_DNA"/>
</dbReference>
<dbReference type="SUPFAM" id="SSF56300">
    <property type="entry name" value="Metallo-dependent phosphatases"/>
    <property type="match status" value="1"/>
</dbReference>
<feature type="domain" description="Calcineurin-like phosphoesterase" evidence="5">
    <location>
        <begin position="9"/>
        <end position="211"/>
    </location>
</feature>
<evidence type="ECO:0000259" key="5">
    <source>
        <dbReference type="Pfam" id="PF00149"/>
    </source>
</evidence>
<evidence type="ECO:0000313" key="6">
    <source>
        <dbReference type="EMBL" id="GAA1393108.1"/>
    </source>
</evidence>
<dbReference type="InterPro" id="IPR050884">
    <property type="entry name" value="CNP_phosphodiesterase-III"/>
</dbReference>
<dbReference type="InterPro" id="IPR029052">
    <property type="entry name" value="Metallo-depent_PP-like"/>
</dbReference>
<organism evidence="6 7">
    <name type="scientific">Kitasatospora putterlickiae</name>
    <dbReference type="NCBI Taxonomy" id="221725"/>
    <lineage>
        <taxon>Bacteria</taxon>
        <taxon>Bacillati</taxon>
        <taxon>Actinomycetota</taxon>
        <taxon>Actinomycetes</taxon>
        <taxon>Kitasatosporales</taxon>
        <taxon>Streptomycetaceae</taxon>
        <taxon>Kitasatospora</taxon>
    </lineage>
</organism>
<evidence type="ECO:0000256" key="1">
    <source>
        <dbReference type="ARBA" id="ARBA00022723"/>
    </source>
</evidence>
<accession>A0ABN1Y0T7</accession>
<evidence type="ECO:0000256" key="4">
    <source>
        <dbReference type="ARBA" id="ARBA00025742"/>
    </source>
</evidence>
<dbReference type="Gene3D" id="3.60.21.10">
    <property type="match status" value="1"/>
</dbReference>
<evidence type="ECO:0000256" key="2">
    <source>
        <dbReference type="ARBA" id="ARBA00022801"/>
    </source>
</evidence>
<name>A0ABN1Y0T7_9ACTN</name>
<evidence type="ECO:0000256" key="3">
    <source>
        <dbReference type="ARBA" id="ARBA00023004"/>
    </source>
</evidence>
<keyword evidence="7" id="KW-1185">Reference proteome</keyword>
<dbReference type="Proteomes" id="UP001499863">
    <property type="component" value="Unassembled WGS sequence"/>
</dbReference>
<dbReference type="RefSeq" id="WP_344333390.1">
    <property type="nucleotide sequence ID" value="NZ_BAAAKJ010000132.1"/>
</dbReference>
<dbReference type="PANTHER" id="PTHR42988:SF2">
    <property type="entry name" value="CYCLIC NUCLEOTIDE PHOSPHODIESTERASE CBUA0032-RELATED"/>
    <property type="match status" value="1"/>
</dbReference>
<sequence>MQHDSTIGIVQISDLHLRDAPGTRSFVAHEPEEGLAAVLADAAARVGDAALVVATGDLADLGEPGAYERLGEILGALPTPVYCLAGNHDRQDPLQACLPRPTVHLEPAVQVGNWLMLLLDTNANGREAAADGTYRDRDDRVHAAAQPGLTPVEEQRARAILTATRADHVFLWLHQPPLPETAPDAQGDSALALLVRDFPKIRAIGAGHLHGDLSGEFEGRPVYVCPSSYMSINPRERVLDGPGYRTYRLHPDGRVDTEVRFVPGPMTDAMRATPMPVFLADMMAGRITGKELNALSDAEFEARYGERRPLSR</sequence>
<keyword evidence="1" id="KW-0479">Metal-binding</keyword>
<keyword evidence="2" id="KW-0378">Hydrolase</keyword>